<dbReference type="HOGENOM" id="CLU_2084978_0_0_1"/>
<evidence type="ECO:0000313" key="3">
    <source>
        <dbReference type="EnsemblFungi" id="EJT78857"/>
    </source>
</evidence>
<reference evidence="3" key="4">
    <citation type="journal article" date="2015" name="G3 (Bethesda)">
        <title>Genome sequences of three phytopathogenic species of the Magnaporthaceae family of fungi.</title>
        <authorList>
            <person name="Okagaki L.H."/>
            <person name="Nunes C.C."/>
            <person name="Sailsbery J."/>
            <person name="Clay B."/>
            <person name="Brown D."/>
            <person name="John T."/>
            <person name="Oh Y."/>
            <person name="Young N."/>
            <person name="Fitzgerald M."/>
            <person name="Haas B.J."/>
            <person name="Zeng Q."/>
            <person name="Young S."/>
            <person name="Adiconis X."/>
            <person name="Fan L."/>
            <person name="Levin J.Z."/>
            <person name="Mitchell T.K."/>
            <person name="Okubara P.A."/>
            <person name="Farman M.L."/>
            <person name="Kohn L.M."/>
            <person name="Birren B."/>
            <person name="Ma L.-J."/>
            <person name="Dean R.A."/>
        </authorList>
    </citation>
    <scope>NUCLEOTIDE SEQUENCE</scope>
    <source>
        <strain evidence="3">R3-111a-1</strain>
    </source>
</reference>
<dbReference type="VEuPathDB" id="FungiDB:GGTG_03951"/>
<feature type="region of interest" description="Disordered" evidence="1">
    <location>
        <begin position="66"/>
        <end position="100"/>
    </location>
</feature>
<evidence type="ECO:0000313" key="4">
    <source>
        <dbReference type="Proteomes" id="UP000006039"/>
    </source>
</evidence>
<dbReference type="EMBL" id="GL385396">
    <property type="protein sequence ID" value="EJT78857.1"/>
    <property type="molecule type" value="Genomic_DNA"/>
</dbReference>
<accession>J3NRQ1</accession>
<dbReference type="RefSeq" id="XP_009220002.1">
    <property type="nucleotide sequence ID" value="XM_009221738.1"/>
</dbReference>
<protein>
    <submittedName>
        <fullName evidence="2 3">Uncharacterized protein</fullName>
    </submittedName>
</protein>
<keyword evidence="4" id="KW-1185">Reference proteome</keyword>
<organism evidence="2">
    <name type="scientific">Gaeumannomyces tritici (strain R3-111a-1)</name>
    <name type="common">Wheat and barley take-all root rot fungus</name>
    <name type="synonym">Gaeumannomyces graminis var. tritici</name>
    <dbReference type="NCBI Taxonomy" id="644352"/>
    <lineage>
        <taxon>Eukaryota</taxon>
        <taxon>Fungi</taxon>
        <taxon>Dikarya</taxon>
        <taxon>Ascomycota</taxon>
        <taxon>Pezizomycotina</taxon>
        <taxon>Sordariomycetes</taxon>
        <taxon>Sordariomycetidae</taxon>
        <taxon>Magnaporthales</taxon>
        <taxon>Magnaporthaceae</taxon>
        <taxon>Gaeumannomyces</taxon>
    </lineage>
</organism>
<dbReference type="EnsemblFungi" id="EJT78857">
    <property type="protein sequence ID" value="EJT78857"/>
    <property type="gene ID" value="GGTG_03951"/>
</dbReference>
<proteinExistence type="predicted"/>
<evidence type="ECO:0000313" key="2">
    <source>
        <dbReference type="EMBL" id="EJT78857.1"/>
    </source>
</evidence>
<reference evidence="2" key="3">
    <citation type="submission" date="2010-09" db="EMBL/GenBank/DDBJ databases">
        <title>Annotation of Gaeumannomyces graminis var. tritici R3-111a-1.</title>
        <authorList>
            <consortium name="The Broad Institute Genome Sequencing Platform"/>
            <person name="Ma L.-J."/>
            <person name="Dead R."/>
            <person name="Young S.K."/>
            <person name="Zeng Q."/>
            <person name="Gargeya S."/>
            <person name="Fitzgerald M."/>
            <person name="Haas B."/>
            <person name="Abouelleil A."/>
            <person name="Alvarado L."/>
            <person name="Arachchi H.M."/>
            <person name="Berlin A."/>
            <person name="Brown A."/>
            <person name="Chapman S.B."/>
            <person name="Chen Z."/>
            <person name="Dunbar C."/>
            <person name="Freedman E."/>
            <person name="Gearin G."/>
            <person name="Gellesch M."/>
            <person name="Goldberg J."/>
            <person name="Griggs A."/>
            <person name="Gujja S."/>
            <person name="Heiman D."/>
            <person name="Howarth C."/>
            <person name="Larson L."/>
            <person name="Lui A."/>
            <person name="MacDonald P.J.P."/>
            <person name="Mehta T."/>
            <person name="Montmayeur A."/>
            <person name="Murphy C."/>
            <person name="Neiman D."/>
            <person name="Pearson M."/>
            <person name="Priest M."/>
            <person name="Roberts A."/>
            <person name="Saif S."/>
            <person name="Shea T."/>
            <person name="Shenoy N."/>
            <person name="Sisk P."/>
            <person name="Stolte C."/>
            <person name="Sykes S."/>
            <person name="Yandava C."/>
            <person name="Wortman J."/>
            <person name="Nusbaum C."/>
            <person name="Birren B."/>
        </authorList>
    </citation>
    <scope>NUCLEOTIDE SEQUENCE</scope>
    <source>
        <strain evidence="2">R3-111a-1</strain>
    </source>
</reference>
<reference evidence="2" key="2">
    <citation type="submission" date="2010-07" db="EMBL/GenBank/DDBJ databases">
        <authorList>
            <consortium name="The Broad Institute Genome Sequencing Platform"/>
            <consortium name="Broad Institute Genome Sequencing Center for Infectious Disease"/>
            <person name="Ma L.-J."/>
            <person name="Dead R."/>
            <person name="Young S."/>
            <person name="Zeng Q."/>
            <person name="Koehrsen M."/>
            <person name="Alvarado L."/>
            <person name="Berlin A."/>
            <person name="Chapman S.B."/>
            <person name="Chen Z."/>
            <person name="Freedman E."/>
            <person name="Gellesch M."/>
            <person name="Goldberg J."/>
            <person name="Griggs A."/>
            <person name="Gujja S."/>
            <person name="Heilman E.R."/>
            <person name="Heiman D."/>
            <person name="Hepburn T."/>
            <person name="Howarth C."/>
            <person name="Jen D."/>
            <person name="Larson L."/>
            <person name="Mehta T."/>
            <person name="Neiman D."/>
            <person name="Pearson M."/>
            <person name="Roberts A."/>
            <person name="Saif S."/>
            <person name="Shea T."/>
            <person name="Shenoy N."/>
            <person name="Sisk P."/>
            <person name="Stolte C."/>
            <person name="Sykes S."/>
            <person name="Walk T."/>
            <person name="White J."/>
            <person name="Yandava C."/>
            <person name="Haas B."/>
            <person name="Nusbaum C."/>
            <person name="Birren B."/>
        </authorList>
    </citation>
    <scope>NUCLEOTIDE SEQUENCE</scope>
    <source>
        <strain evidence="2">R3-111a-1</strain>
    </source>
</reference>
<reference evidence="3" key="5">
    <citation type="submission" date="2018-04" db="UniProtKB">
        <authorList>
            <consortium name="EnsemblFungi"/>
        </authorList>
    </citation>
    <scope>IDENTIFICATION</scope>
    <source>
        <strain evidence="3">R3-111a-1</strain>
    </source>
</reference>
<dbReference type="GeneID" id="20344409"/>
<dbReference type="AlphaFoldDB" id="J3NRQ1"/>
<dbReference type="Proteomes" id="UP000006039">
    <property type="component" value="Unassembled WGS sequence"/>
</dbReference>
<name>J3NRQ1_GAET3</name>
<evidence type="ECO:0000256" key="1">
    <source>
        <dbReference type="SAM" id="MobiDB-lite"/>
    </source>
</evidence>
<reference evidence="4" key="1">
    <citation type="submission" date="2010-07" db="EMBL/GenBank/DDBJ databases">
        <title>The genome sequence of Gaeumannomyces graminis var. tritici strain R3-111a-1.</title>
        <authorList>
            <consortium name="The Broad Institute Genome Sequencing Platform"/>
            <person name="Ma L.-J."/>
            <person name="Dead R."/>
            <person name="Young S."/>
            <person name="Zeng Q."/>
            <person name="Koehrsen M."/>
            <person name="Alvarado L."/>
            <person name="Berlin A."/>
            <person name="Chapman S.B."/>
            <person name="Chen Z."/>
            <person name="Freedman E."/>
            <person name="Gellesch M."/>
            <person name="Goldberg J."/>
            <person name="Griggs A."/>
            <person name="Gujja S."/>
            <person name="Heilman E.R."/>
            <person name="Heiman D."/>
            <person name="Hepburn T."/>
            <person name="Howarth C."/>
            <person name="Jen D."/>
            <person name="Larson L."/>
            <person name="Mehta T."/>
            <person name="Neiman D."/>
            <person name="Pearson M."/>
            <person name="Roberts A."/>
            <person name="Saif S."/>
            <person name="Shea T."/>
            <person name="Shenoy N."/>
            <person name="Sisk P."/>
            <person name="Stolte C."/>
            <person name="Sykes S."/>
            <person name="Walk T."/>
            <person name="White J."/>
            <person name="Yandava C."/>
            <person name="Haas B."/>
            <person name="Nusbaum C."/>
            <person name="Birren B."/>
        </authorList>
    </citation>
    <scope>NUCLEOTIDE SEQUENCE [LARGE SCALE GENOMIC DNA]</scope>
    <source>
        <strain evidence="4">R3-111a-1</strain>
    </source>
</reference>
<gene>
    <name evidence="3" type="primary">20344409</name>
    <name evidence="2" type="ORF">GGTG_03951</name>
</gene>
<sequence>MCSHGAALEFIFPEMSAHDSGTQCINLPFPGSFAGVTAYVYLDVARRDIHVATSVSHVMEAVSVPLEGRAGGAEAGEKRKAPETQACQPSPSRDPLKQPNQCVQVGRGRWALGLSLS</sequence>